<keyword evidence="1" id="KW-0805">Transcription regulation</keyword>
<dbReference type="GO" id="GO:0043565">
    <property type="term" value="F:sequence-specific DNA binding"/>
    <property type="evidence" value="ECO:0007669"/>
    <property type="project" value="InterPro"/>
</dbReference>
<keyword evidence="2 5" id="KW-0238">DNA-binding</keyword>
<dbReference type="OrthoDB" id="9799345at2"/>
<proteinExistence type="predicted"/>
<dbReference type="Gene3D" id="1.10.10.60">
    <property type="entry name" value="Homeodomain-like"/>
    <property type="match status" value="1"/>
</dbReference>
<organism evidence="5 6">
    <name type="scientific">Tsukamurella tyrosinosolvens</name>
    <dbReference type="NCBI Taxonomy" id="57704"/>
    <lineage>
        <taxon>Bacteria</taxon>
        <taxon>Bacillati</taxon>
        <taxon>Actinomycetota</taxon>
        <taxon>Actinomycetes</taxon>
        <taxon>Mycobacteriales</taxon>
        <taxon>Tsukamurellaceae</taxon>
        <taxon>Tsukamurella</taxon>
    </lineage>
</organism>
<evidence type="ECO:0000313" key="6">
    <source>
        <dbReference type="Proteomes" id="UP000182241"/>
    </source>
</evidence>
<dbReference type="STRING" id="57704.SAMN04489793_1775"/>
<keyword evidence="6" id="KW-1185">Reference proteome</keyword>
<accession>A0A1H4QK44</accession>
<dbReference type="PANTHER" id="PTHR46796:SF6">
    <property type="entry name" value="ARAC SUBFAMILY"/>
    <property type="match status" value="1"/>
</dbReference>
<dbReference type="Pfam" id="PF12833">
    <property type="entry name" value="HTH_18"/>
    <property type="match status" value="1"/>
</dbReference>
<evidence type="ECO:0000256" key="2">
    <source>
        <dbReference type="ARBA" id="ARBA00023125"/>
    </source>
</evidence>
<dbReference type="PANTHER" id="PTHR46796">
    <property type="entry name" value="HTH-TYPE TRANSCRIPTIONAL ACTIVATOR RHAS-RELATED"/>
    <property type="match status" value="1"/>
</dbReference>
<dbReference type="Proteomes" id="UP000182241">
    <property type="component" value="Unassembled WGS sequence"/>
</dbReference>
<dbReference type="InterPro" id="IPR018060">
    <property type="entry name" value="HTH_AraC"/>
</dbReference>
<dbReference type="SUPFAM" id="SSF46689">
    <property type="entry name" value="Homeodomain-like"/>
    <property type="match status" value="1"/>
</dbReference>
<dbReference type="InterPro" id="IPR035418">
    <property type="entry name" value="AraC-bd_2"/>
</dbReference>
<protein>
    <submittedName>
        <fullName evidence="5">AraC-type DNA-binding protein</fullName>
    </submittedName>
</protein>
<sequence length="344" mass="35926">MSSGAVEVFDAATLAAPDRFDAWQEAVNTAFVPLRAAPHPDGTSSPVLPSPRRAALDGAGSASSFRGLVRSQDLGAAAATEVARGPVTVWRDRGTIADADPGVYKLGVQLQGYSVLTQDGREAALTPGDLAIYDTTRAYSLDFADDFSMFVLLIPRDRLGLTPRQVAGLTAQRISGRHGLGALASSLLTGLGRQLRTGGVDPDPRAVHAVLELVDATLMRRLEPAEAVPTADVVFAGATAYIDAHLGLPGLSVEAVAAAQHVSVRYLQQLFAERGSTPSAWIRRRRMDAVSAALADPAQAVRPVAAIGAQWGFPDASGFARAFKAATGTSPGEYRARHLGPAVG</sequence>
<dbReference type="SMART" id="SM00342">
    <property type="entry name" value="HTH_ARAC"/>
    <property type="match status" value="1"/>
</dbReference>
<feature type="domain" description="HTH araC/xylS-type" evidence="4">
    <location>
        <begin position="236"/>
        <end position="337"/>
    </location>
</feature>
<name>A0A1H4QK44_TSUTY</name>
<dbReference type="Pfam" id="PF14525">
    <property type="entry name" value="AraC_binding_2"/>
    <property type="match status" value="1"/>
</dbReference>
<dbReference type="InterPro" id="IPR009057">
    <property type="entry name" value="Homeodomain-like_sf"/>
</dbReference>
<dbReference type="PROSITE" id="PS01124">
    <property type="entry name" value="HTH_ARAC_FAMILY_2"/>
    <property type="match status" value="1"/>
</dbReference>
<evidence type="ECO:0000256" key="3">
    <source>
        <dbReference type="ARBA" id="ARBA00023163"/>
    </source>
</evidence>
<dbReference type="InterPro" id="IPR050204">
    <property type="entry name" value="AraC_XylS_family_regulators"/>
</dbReference>
<dbReference type="RefSeq" id="WP_068742604.1">
    <property type="nucleotide sequence ID" value="NZ_CBDRGN010000001.1"/>
</dbReference>
<keyword evidence="3" id="KW-0804">Transcription</keyword>
<reference evidence="6" key="1">
    <citation type="submission" date="2016-10" db="EMBL/GenBank/DDBJ databases">
        <authorList>
            <person name="Varghese N."/>
            <person name="Submissions S."/>
        </authorList>
    </citation>
    <scope>NUCLEOTIDE SEQUENCE [LARGE SCALE GENOMIC DNA]</scope>
    <source>
        <strain evidence="6">DSM 44234</strain>
    </source>
</reference>
<gene>
    <name evidence="5" type="ORF">SAMN04489793_1775</name>
</gene>
<dbReference type="PROSITE" id="PS00041">
    <property type="entry name" value="HTH_ARAC_FAMILY_1"/>
    <property type="match status" value="1"/>
</dbReference>
<dbReference type="InterPro" id="IPR018062">
    <property type="entry name" value="HTH_AraC-typ_CS"/>
</dbReference>
<evidence type="ECO:0000259" key="4">
    <source>
        <dbReference type="PROSITE" id="PS01124"/>
    </source>
</evidence>
<dbReference type="GO" id="GO:0003700">
    <property type="term" value="F:DNA-binding transcription factor activity"/>
    <property type="evidence" value="ECO:0007669"/>
    <property type="project" value="InterPro"/>
</dbReference>
<evidence type="ECO:0000256" key="1">
    <source>
        <dbReference type="ARBA" id="ARBA00023015"/>
    </source>
</evidence>
<dbReference type="AlphaFoldDB" id="A0A1H4QK44"/>
<evidence type="ECO:0000313" key="5">
    <source>
        <dbReference type="EMBL" id="SEC19934.1"/>
    </source>
</evidence>
<dbReference type="EMBL" id="FNSA01000003">
    <property type="protein sequence ID" value="SEC19934.1"/>
    <property type="molecule type" value="Genomic_DNA"/>
</dbReference>